<evidence type="ECO:0000256" key="5">
    <source>
        <dbReference type="RuleBase" id="RU367072"/>
    </source>
</evidence>
<feature type="domain" description="MMS19 C-terminal" evidence="6">
    <location>
        <begin position="737"/>
        <end position="1115"/>
    </location>
</feature>
<sequence>MDGTPLSSSWLVHLRAYVNTDLPSSHQIEGRDAIAELISKNALSLPRLVSEMGDILTSTDAVMRARGILLLGELWMHFVAKPFDATILHHFAAFFAARLEDWHSLHGALIGSLALLKREKHVGVVDNDDAKALLKSALENVEVQALVQEDRMFCLEFFECLLVGYPEAISSHGTLFVERLCGIIDGEKDPRCLLLGFHIVELAAQIFPDPAGYIGSVIEDLFDLLSCYFPISFTPPPDDNWGITREDLSVALMHCLGATNLFAEFSIPFLLDKLSSSLKNAKLDSLKFLGFCVSRYGAEELRNHSTAIWMALKQELFSSYKVEEAISKERDNQTFHEALNCLQACLKLQAGNKDDMLSLERNSLLELVVEDPFINDFFDCISGHLIQTSARVTVCSTGNGDIALERALTTIKETGLILTMAAKASPASCFAVTHRIFPNLFNLLRPGICIKGSDDEKKFEGIPVKSSLWFPDDVLLTVLEVIRLIIEGVKGLADSVLKLQGTYSDVKWIGPLQLNSEDLLMSFIAITVSGLQNRMDIDAILIDRTWNVGVAGLQAVGSFPPQLSILSRVQYDYLFSFLKYITLSKSEATSLWNRTVDAIRVICTAEEHFSCQGLGSMFRDSLIASLLKEVDNYSESLPVLCSLKALSVLCTGGAEILTNSTRKLTELLCEDLKKFVRIASEEDNTVKRILPLSQGLLDYILPCCMKVDMDVEVLLGLAVNLWHIVENFPEDGLLKDSRDNIQVLQNCLGIVQICVFHCDAPSQRYLMLEIVGPFVEATSHIFGSLGLKDIWLIGFFSSMIISLRPSIHIPRAECVLHRLCAGAVSLSCGSVNLIASEAVGCLVNKWQSNGVEMQVSNGISLSIAEALDLIIKGEWVSTALCNQTGTACLEPEKALVLKMGCIKLLGYAGKGLAIRGHIGVSDIAMLLLSLVHCKKILVDAKQKNLLQFLWPNDEERLSIASAAADALGFIAKDLGSSGWRQSHLVIKPLHQQRFFVSMLAPLELVLKESEEQERIILYYAFANLISSIPANVILMESKRVFPFVLESLSALSSAEMFSTSLSSVLLVLSAILVDKNGAELASRHLSAVVGRLQSLIQYQYSVTVRETSLLCLGTLVALPYARVFPFRTQVLKSLTNALDDPKRSVRKEAVRCRRAWELLTR</sequence>
<dbReference type="GO" id="GO:0051604">
    <property type="term" value="P:protein maturation"/>
    <property type="evidence" value="ECO:0007669"/>
    <property type="project" value="UniProtKB-UniRule"/>
</dbReference>
<keyword evidence="5" id="KW-0227">DNA damage</keyword>
<dbReference type="InterPro" id="IPR016024">
    <property type="entry name" value="ARM-type_fold"/>
</dbReference>
<comment type="function">
    <text evidence="5">Key component of the cytosolic iron-sulfur protein assembly (CIA) complex, a multiprotein complex that mediates the incorporation of iron-sulfur cluster into apoproteins specifically involved in DNA metabolism and genomic integrity. In the CIA complex, MMS19 acts as an adapter between early-acting CIA components and a subset of cellular target iron-sulfur proteins.</text>
</comment>
<dbReference type="Proteomes" id="UP000825935">
    <property type="component" value="Chromosome 23"/>
</dbReference>
<keyword evidence="4 5" id="KW-0539">Nucleus</keyword>
<protein>
    <recommendedName>
        <fullName evidence="5">MMS19 nucleotide excision repair protein</fullName>
    </recommendedName>
</protein>
<dbReference type="InterPro" id="IPR011989">
    <property type="entry name" value="ARM-like"/>
</dbReference>
<gene>
    <name evidence="8" type="ORF">KP509_23G003000</name>
</gene>
<proteinExistence type="inferred from homology"/>
<dbReference type="OrthoDB" id="342900at2759"/>
<dbReference type="PANTHER" id="PTHR12891">
    <property type="entry name" value="DNA REPAIR/TRANSCRIPTION PROTEIN MET18/MMS19"/>
    <property type="match status" value="1"/>
</dbReference>
<keyword evidence="3" id="KW-0677">Repeat</keyword>
<dbReference type="SUPFAM" id="SSF48371">
    <property type="entry name" value="ARM repeat"/>
    <property type="match status" value="1"/>
</dbReference>
<dbReference type="PANTHER" id="PTHR12891:SF0">
    <property type="entry name" value="MMS19 NUCLEOTIDE EXCISION REPAIR PROTEIN HOMOLOG"/>
    <property type="match status" value="1"/>
</dbReference>
<evidence type="ECO:0000256" key="3">
    <source>
        <dbReference type="ARBA" id="ARBA00022737"/>
    </source>
</evidence>
<comment type="caution">
    <text evidence="8">The sequence shown here is derived from an EMBL/GenBank/DDBJ whole genome shotgun (WGS) entry which is preliminary data.</text>
</comment>
<accession>A0A8T2RYG8</accession>
<dbReference type="EMBL" id="CM035428">
    <property type="protein sequence ID" value="KAH7300901.1"/>
    <property type="molecule type" value="Genomic_DNA"/>
</dbReference>
<dbReference type="GO" id="GO:0097361">
    <property type="term" value="C:cytosolic [4Fe-4S] assembly targeting complex"/>
    <property type="evidence" value="ECO:0007669"/>
    <property type="project" value="UniProtKB-UniRule"/>
</dbReference>
<evidence type="ECO:0000259" key="7">
    <source>
        <dbReference type="Pfam" id="PF14500"/>
    </source>
</evidence>
<keyword evidence="9" id="KW-1185">Reference proteome</keyword>
<dbReference type="GO" id="GO:0006281">
    <property type="term" value="P:DNA repair"/>
    <property type="evidence" value="ECO:0007669"/>
    <property type="project" value="UniProtKB-UniRule"/>
</dbReference>
<dbReference type="InterPro" id="IPR029240">
    <property type="entry name" value="MMS19_N"/>
</dbReference>
<comment type="subcellular location">
    <subcellularLocation>
        <location evidence="1 5">Nucleus</location>
    </subcellularLocation>
</comment>
<evidence type="ECO:0000259" key="6">
    <source>
        <dbReference type="Pfam" id="PF12460"/>
    </source>
</evidence>
<evidence type="ECO:0000256" key="4">
    <source>
        <dbReference type="ARBA" id="ARBA00023242"/>
    </source>
</evidence>
<dbReference type="Pfam" id="PF12460">
    <property type="entry name" value="MMS19_C"/>
    <property type="match status" value="1"/>
</dbReference>
<evidence type="ECO:0000256" key="2">
    <source>
        <dbReference type="ARBA" id="ARBA00009340"/>
    </source>
</evidence>
<comment type="similarity">
    <text evidence="2 5">Belongs to the MET18/MMS19 family.</text>
</comment>
<evidence type="ECO:0000313" key="8">
    <source>
        <dbReference type="EMBL" id="KAH7300901.1"/>
    </source>
</evidence>
<keyword evidence="5" id="KW-0234">DNA repair</keyword>
<reference evidence="8 9" key="1">
    <citation type="submission" date="2021-08" db="EMBL/GenBank/DDBJ databases">
        <title>WGS assembly of Ceratopteris richardii.</title>
        <authorList>
            <person name="Marchant D.B."/>
            <person name="Chen G."/>
            <person name="Jenkins J."/>
            <person name="Shu S."/>
            <person name="Leebens-Mack J."/>
            <person name="Grimwood J."/>
            <person name="Schmutz J."/>
            <person name="Soltis P."/>
            <person name="Soltis D."/>
            <person name="Chen Z.-H."/>
        </authorList>
    </citation>
    <scope>NUCLEOTIDE SEQUENCE [LARGE SCALE GENOMIC DNA]</scope>
    <source>
        <strain evidence="8">Whitten #5841</strain>
        <tissue evidence="8">Leaf</tissue>
    </source>
</reference>
<dbReference type="AlphaFoldDB" id="A0A8T2RYG8"/>
<dbReference type="InterPro" id="IPR039920">
    <property type="entry name" value="MMS19"/>
</dbReference>
<feature type="domain" description="MMS19 N-terminal" evidence="7">
    <location>
        <begin position="49"/>
        <end position="317"/>
    </location>
</feature>
<dbReference type="Gene3D" id="1.25.10.10">
    <property type="entry name" value="Leucine-rich Repeat Variant"/>
    <property type="match status" value="1"/>
</dbReference>
<evidence type="ECO:0000256" key="1">
    <source>
        <dbReference type="ARBA" id="ARBA00004123"/>
    </source>
</evidence>
<evidence type="ECO:0000313" key="9">
    <source>
        <dbReference type="Proteomes" id="UP000825935"/>
    </source>
</evidence>
<dbReference type="GO" id="GO:0005634">
    <property type="term" value="C:nucleus"/>
    <property type="evidence" value="ECO:0007669"/>
    <property type="project" value="UniProtKB-SubCell"/>
</dbReference>
<name>A0A8T2RYG8_CERRI</name>
<dbReference type="OMA" id="FSFMPEF"/>
<dbReference type="GO" id="GO:0016226">
    <property type="term" value="P:iron-sulfur cluster assembly"/>
    <property type="evidence" value="ECO:0007669"/>
    <property type="project" value="UniProtKB-UniRule"/>
</dbReference>
<dbReference type="Pfam" id="PF14500">
    <property type="entry name" value="MMS19_N"/>
    <property type="match status" value="1"/>
</dbReference>
<dbReference type="InterPro" id="IPR024687">
    <property type="entry name" value="MMS19_C"/>
</dbReference>
<organism evidence="8 9">
    <name type="scientific">Ceratopteris richardii</name>
    <name type="common">Triangle waterfern</name>
    <dbReference type="NCBI Taxonomy" id="49495"/>
    <lineage>
        <taxon>Eukaryota</taxon>
        <taxon>Viridiplantae</taxon>
        <taxon>Streptophyta</taxon>
        <taxon>Embryophyta</taxon>
        <taxon>Tracheophyta</taxon>
        <taxon>Polypodiopsida</taxon>
        <taxon>Polypodiidae</taxon>
        <taxon>Polypodiales</taxon>
        <taxon>Pteridineae</taxon>
        <taxon>Pteridaceae</taxon>
        <taxon>Parkerioideae</taxon>
        <taxon>Ceratopteris</taxon>
    </lineage>
</organism>